<dbReference type="STRING" id="418784.A0A2P7YMA3"/>
<dbReference type="VEuPathDB" id="FungiDB:C7M61_003489"/>
<dbReference type="PIRSF" id="PIRSF006305">
    <property type="entry name" value="Maf"/>
    <property type="match status" value="1"/>
</dbReference>
<dbReference type="AlphaFoldDB" id="A0A2P7YMA3"/>
<accession>A0A2P7YMA3</accession>
<keyword evidence="2" id="KW-0378">Hydrolase</keyword>
<proteinExistence type="inferred from homology"/>
<comment type="cofactor">
    <cofactor evidence="1">
        <name>a divalent metal cation</name>
        <dbReference type="ChEBI" id="CHEBI:60240"/>
    </cofactor>
</comment>
<dbReference type="PANTHER" id="PTHR43213:SF5">
    <property type="entry name" value="BIFUNCTIONAL DTTP_UTP PYROPHOSPHATASE_METHYLTRANSFERASE PROTEIN-RELATED"/>
    <property type="match status" value="1"/>
</dbReference>
<evidence type="ECO:0000313" key="3">
    <source>
        <dbReference type="EMBL" id="PSK37062.1"/>
    </source>
</evidence>
<comment type="caution">
    <text evidence="3">The sequence shown here is derived from an EMBL/GenBank/DDBJ whole genome shotgun (WGS) entry which is preliminary data.</text>
</comment>
<dbReference type="RefSeq" id="XP_024712913.1">
    <property type="nucleotide sequence ID" value="XM_024858826.1"/>
</dbReference>
<dbReference type="HAMAP" id="MF_00528">
    <property type="entry name" value="Maf"/>
    <property type="match status" value="1"/>
</dbReference>
<reference evidence="3 4" key="1">
    <citation type="submission" date="2018-03" db="EMBL/GenBank/DDBJ databases">
        <title>Candida pseudohaemulonii genome assembly and annotation.</title>
        <authorList>
            <person name="Munoz J.F."/>
            <person name="Gade L.G."/>
            <person name="Chow N.A."/>
            <person name="Litvintseva A.P."/>
            <person name="Loparev V.N."/>
            <person name="Cuomo C.A."/>
        </authorList>
    </citation>
    <scope>NUCLEOTIDE SEQUENCE [LARGE SCALE GENOMIC DNA]</scope>
    <source>
        <strain evidence="3 4">B12108</strain>
    </source>
</reference>
<keyword evidence="4" id="KW-1185">Reference proteome</keyword>
<protein>
    <submittedName>
        <fullName evidence="3">Septum formation protein Maf</fullName>
    </submittedName>
</protein>
<sequence>MLFDHPLYEQLKEYRITLGSLSPRRKEILAANVGIKDFHILKSTFEEDISKDGISDMEYVTQTAHAKIPSILEQLEKGNNVLIAADTIVSCEGRVYEKPETAENQFAMLKAFRKAGHVKVITSVHVIVLKNDKKHHVHGHEVTDLQFNTKLLDSELMHYVNSKEGSQVAGGFQYQSIGNLLFTGLQGDYFNVVGLPAAKTFSLLQEALAEAH</sequence>
<dbReference type="Gene3D" id="3.90.950.10">
    <property type="match status" value="1"/>
</dbReference>
<name>A0A2P7YMA3_9ASCO</name>
<evidence type="ECO:0000313" key="4">
    <source>
        <dbReference type="Proteomes" id="UP000241107"/>
    </source>
</evidence>
<gene>
    <name evidence="3" type="ORF">C7M61_003489</name>
</gene>
<dbReference type="SUPFAM" id="SSF52972">
    <property type="entry name" value="ITPase-like"/>
    <property type="match status" value="1"/>
</dbReference>
<dbReference type="Proteomes" id="UP000241107">
    <property type="component" value="Unassembled WGS sequence"/>
</dbReference>
<dbReference type="NCBIfam" id="TIGR00172">
    <property type="entry name" value="maf"/>
    <property type="match status" value="1"/>
</dbReference>
<dbReference type="GO" id="GO:0047429">
    <property type="term" value="F:nucleoside triphosphate diphosphatase activity"/>
    <property type="evidence" value="ECO:0007669"/>
    <property type="project" value="InterPro"/>
</dbReference>
<dbReference type="Pfam" id="PF02545">
    <property type="entry name" value="Maf"/>
    <property type="match status" value="1"/>
</dbReference>
<dbReference type="GeneID" id="36566877"/>
<evidence type="ECO:0000256" key="1">
    <source>
        <dbReference type="ARBA" id="ARBA00001968"/>
    </source>
</evidence>
<dbReference type="OrthoDB" id="10267058at2759"/>
<dbReference type="InterPro" id="IPR029001">
    <property type="entry name" value="ITPase-like_fam"/>
</dbReference>
<organism evidence="3 4">
    <name type="scientific">Candidozyma pseudohaemuli</name>
    <dbReference type="NCBI Taxonomy" id="418784"/>
    <lineage>
        <taxon>Eukaryota</taxon>
        <taxon>Fungi</taxon>
        <taxon>Dikarya</taxon>
        <taxon>Ascomycota</taxon>
        <taxon>Saccharomycotina</taxon>
        <taxon>Pichiomycetes</taxon>
        <taxon>Metschnikowiaceae</taxon>
        <taxon>Candidozyma</taxon>
    </lineage>
</organism>
<dbReference type="PANTHER" id="PTHR43213">
    <property type="entry name" value="BIFUNCTIONAL DTTP/UTP PYROPHOSPHATASE/METHYLTRANSFERASE PROTEIN-RELATED"/>
    <property type="match status" value="1"/>
</dbReference>
<dbReference type="EMBL" id="PYFQ01000009">
    <property type="protein sequence ID" value="PSK37062.1"/>
    <property type="molecule type" value="Genomic_DNA"/>
</dbReference>
<evidence type="ECO:0000256" key="2">
    <source>
        <dbReference type="ARBA" id="ARBA00022801"/>
    </source>
</evidence>
<dbReference type="InterPro" id="IPR003697">
    <property type="entry name" value="Maf-like"/>
</dbReference>